<sequence>MPKFGHVGPYSEQVKRDHDGKIVDIIPKGNPMEDAGVGLVLLVNSKTRITTVNLLTGPWGFAYHGFRSLSFDEKEADNQTSPSQSESKKLDTYWRKFEEYVSPKSNFRLARYKLRALKQQKEESVDSFLRKGKPNKGKFSKKIHTIDECGSQEPPASQLYYNSIAIDSIVKGETQAIVNLQIDSGQVTQQLPCKINTGAEGNIPPIGSYTQLHPHTPRDQDGRPQGLKPSNTKITAFGGHIIEQYGTCLLSLSHGDITNKCAFHVVDTEGPIILGLPTCSDMKLVTLNHVITAKPASAATAPASMDYSTDKSSLLSEHAKCFKGIGCF</sequence>
<dbReference type="AlphaFoldDB" id="A7SMC4"/>
<dbReference type="PhylomeDB" id="A7SMC4"/>
<feature type="region of interest" description="Disordered" evidence="1">
    <location>
        <begin position="202"/>
        <end position="229"/>
    </location>
</feature>
<keyword evidence="3" id="KW-1185">Reference proteome</keyword>
<dbReference type="EMBL" id="DS469707">
    <property type="protein sequence ID" value="EDO35143.1"/>
    <property type="molecule type" value="Genomic_DNA"/>
</dbReference>
<gene>
    <name evidence="2" type="ORF">NEMVEDRAFT_v1g214485</name>
</gene>
<name>A7SMC4_NEMVE</name>
<proteinExistence type="predicted"/>
<evidence type="ECO:0000313" key="3">
    <source>
        <dbReference type="Proteomes" id="UP000001593"/>
    </source>
</evidence>
<dbReference type="HOGENOM" id="CLU_848111_0_0_1"/>
<dbReference type="CDD" id="cd05481">
    <property type="entry name" value="retropepsin_like_LTR_1"/>
    <property type="match status" value="1"/>
</dbReference>
<accession>A7SMC4</accession>
<evidence type="ECO:0000256" key="1">
    <source>
        <dbReference type="SAM" id="MobiDB-lite"/>
    </source>
</evidence>
<reference evidence="2 3" key="1">
    <citation type="journal article" date="2007" name="Science">
        <title>Sea anemone genome reveals ancestral eumetazoan gene repertoire and genomic organization.</title>
        <authorList>
            <person name="Putnam N.H."/>
            <person name="Srivastava M."/>
            <person name="Hellsten U."/>
            <person name="Dirks B."/>
            <person name="Chapman J."/>
            <person name="Salamov A."/>
            <person name="Terry A."/>
            <person name="Shapiro H."/>
            <person name="Lindquist E."/>
            <person name="Kapitonov V.V."/>
            <person name="Jurka J."/>
            <person name="Genikhovich G."/>
            <person name="Grigoriev I.V."/>
            <person name="Lucas S.M."/>
            <person name="Steele R.E."/>
            <person name="Finnerty J.R."/>
            <person name="Technau U."/>
            <person name="Martindale M.Q."/>
            <person name="Rokhsar D.S."/>
        </authorList>
    </citation>
    <scope>NUCLEOTIDE SEQUENCE [LARGE SCALE GENOMIC DNA]</scope>
    <source>
        <strain evidence="3">CH2 X CH6</strain>
    </source>
</reference>
<dbReference type="InParanoid" id="A7SMC4"/>
<dbReference type="Proteomes" id="UP000001593">
    <property type="component" value="Unassembled WGS sequence"/>
</dbReference>
<protein>
    <submittedName>
        <fullName evidence="2">Uncharacterized protein</fullName>
    </submittedName>
</protein>
<organism evidence="2 3">
    <name type="scientific">Nematostella vectensis</name>
    <name type="common">Starlet sea anemone</name>
    <dbReference type="NCBI Taxonomy" id="45351"/>
    <lineage>
        <taxon>Eukaryota</taxon>
        <taxon>Metazoa</taxon>
        <taxon>Cnidaria</taxon>
        <taxon>Anthozoa</taxon>
        <taxon>Hexacorallia</taxon>
        <taxon>Actiniaria</taxon>
        <taxon>Edwardsiidae</taxon>
        <taxon>Nematostella</taxon>
    </lineage>
</organism>
<evidence type="ECO:0000313" key="2">
    <source>
        <dbReference type="EMBL" id="EDO35143.1"/>
    </source>
</evidence>